<dbReference type="Pfam" id="PF04542">
    <property type="entry name" value="Sigma70_r2"/>
    <property type="match status" value="1"/>
</dbReference>
<evidence type="ECO:0000259" key="6">
    <source>
        <dbReference type="Pfam" id="PF08281"/>
    </source>
</evidence>
<organism evidence="7 8">
    <name type="scientific">Kribbella voronezhensis</name>
    <dbReference type="NCBI Taxonomy" id="2512212"/>
    <lineage>
        <taxon>Bacteria</taxon>
        <taxon>Bacillati</taxon>
        <taxon>Actinomycetota</taxon>
        <taxon>Actinomycetes</taxon>
        <taxon>Propionibacteriales</taxon>
        <taxon>Kribbellaceae</taxon>
        <taxon>Kribbella</taxon>
    </lineage>
</organism>
<dbReference type="InterPro" id="IPR013249">
    <property type="entry name" value="RNA_pol_sigma70_r4_t2"/>
</dbReference>
<comment type="similarity">
    <text evidence="1">Belongs to the sigma-70 factor family. ECF subfamily.</text>
</comment>
<keyword evidence="3" id="KW-0731">Sigma factor</keyword>
<dbReference type="Gene3D" id="1.10.10.10">
    <property type="entry name" value="Winged helix-like DNA-binding domain superfamily/Winged helix DNA-binding domain"/>
    <property type="match status" value="1"/>
</dbReference>
<keyword evidence="2" id="KW-0805">Transcription regulation</keyword>
<dbReference type="Proteomes" id="UP000295151">
    <property type="component" value="Unassembled WGS sequence"/>
</dbReference>
<comment type="caution">
    <text evidence="7">The sequence shown here is derived from an EMBL/GenBank/DDBJ whole genome shotgun (WGS) entry which is preliminary data.</text>
</comment>
<dbReference type="PANTHER" id="PTHR43133">
    <property type="entry name" value="RNA POLYMERASE ECF-TYPE SIGMA FACTO"/>
    <property type="match status" value="1"/>
</dbReference>
<dbReference type="CDD" id="cd06171">
    <property type="entry name" value="Sigma70_r4"/>
    <property type="match status" value="1"/>
</dbReference>
<dbReference type="AlphaFoldDB" id="A0A4R7T5V1"/>
<protein>
    <submittedName>
        <fullName evidence="7">RNA polymerase sigma-70 factor (ECF subfamily)</fullName>
    </submittedName>
</protein>
<reference evidence="7 8" key="1">
    <citation type="submission" date="2019-03" db="EMBL/GenBank/DDBJ databases">
        <title>Genomic Encyclopedia of Type Strains, Phase III (KMG-III): the genomes of soil and plant-associated and newly described type strains.</title>
        <authorList>
            <person name="Whitman W."/>
        </authorList>
    </citation>
    <scope>NUCLEOTIDE SEQUENCE [LARGE SCALE GENOMIC DNA]</scope>
    <source>
        <strain evidence="7 8">VKM Ac-2575</strain>
    </source>
</reference>
<dbReference type="PANTHER" id="PTHR43133:SF66">
    <property type="entry name" value="ECF RNA POLYMERASE SIGMA FACTOR SIGK"/>
    <property type="match status" value="1"/>
</dbReference>
<dbReference type="GO" id="GO:0006352">
    <property type="term" value="P:DNA-templated transcription initiation"/>
    <property type="evidence" value="ECO:0007669"/>
    <property type="project" value="InterPro"/>
</dbReference>
<dbReference type="InterPro" id="IPR014284">
    <property type="entry name" value="RNA_pol_sigma-70_dom"/>
</dbReference>
<evidence type="ECO:0000313" key="8">
    <source>
        <dbReference type="Proteomes" id="UP000295151"/>
    </source>
</evidence>
<evidence type="ECO:0000256" key="4">
    <source>
        <dbReference type="ARBA" id="ARBA00023163"/>
    </source>
</evidence>
<name>A0A4R7T5V1_9ACTN</name>
<keyword evidence="4" id="KW-0804">Transcription</keyword>
<dbReference type="Gene3D" id="1.10.1740.10">
    <property type="match status" value="1"/>
</dbReference>
<dbReference type="InterPro" id="IPR007627">
    <property type="entry name" value="RNA_pol_sigma70_r2"/>
</dbReference>
<evidence type="ECO:0000256" key="3">
    <source>
        <dbReference type="ARBA" id="ARBA00023082"/>
    </source>
</evidence>
<dbReference type="InterPro" id="IPR036388">
    <property type="entry name" value="WH-like_DNA-bd_sf"/>
</dbReference>
<evidence type="ECO:0000313" key="7">
    <source>
        <dbReference type="EMBL" id="TDU86606.1"/>
    </source>
</evidence>
<dbReference type="EMBL" id="SOCE01000001">
    <property type="protein sequence ID" value="TDU86606.1"/>
    <property type="molecule type" value="Genomic_DNA"/>
</dbReference>
<evidence type="ECO:0000256" key="1">
    <source>
        <dbReference type="ARBA" id="ARBA00010641"/>
    </source>
</evidence>
<gene>
    <name evidence="7" type="ORF">EV138_0119</name>
</gene>
<dbReference type="NCBIfam" id="TIGR02937">
    <property type="entry name" value="sigma70-ECF"/>
    <property type="match status" value="1"/>
</dbReference>
<dbReference type="InterPro" id="IPR013324">
    <property type="entry name" value="RNA_pol_sigma_r3/r4-like"/>
</dbReference>
<dbReference type="Pfam" id="PF08281">
    <property type="entry name" value="Sigma70_r4_2"/>
    <property type="match status" value="1"/>
</dbReference>
<dbReference type="GO" id="GO:0016987">
    <property type="term" value="F:sigma factor activity"/>
    <property type="evidence" value="ECO:0007669"/>
    <property type="project" value="UniProtKB-KW"/>
</dbReference>
<keyword evidence="8" id="KW-1185">Reference proteome</keyword>
<dbReference type="GO" id="GO:0003677">
    <property type="term" value="F:DNA binding"/>
    <property type="evidence" value="ECO:0007669"/>
    <property type="project" value="InterPro"/>
</dbReference>
<dbReference type="SUPFAM" id="SSF88946">
    <property type="entry name" value="Sigma2 domain of RNA polymerase sigma factors"/>
    <property type="match status" value="1"/>
</dbReference>
<feature type="domain" description="RNA polymerase sigma-70 region 2" evidence="5">
    <location>
        <begin position="39"/>
        <end position="106"/>
    </location>
</feature>
<sequence length="199" mass="22161">MSEESTALPWPVIVDAGSGTPADLMARVARGDSAAFAQLYDQMAPRVYGLIRRVLRNPAQSEEVTQEVMVEIWRTATRYDADRGSPTSWILTMAHRRAIDRVRSEQSSTDREQAVAAASSTTEYDEVAETVTTNLEVEQVRHCLGSLTELQRESVTLAYYGGYSYREVAELLDAKLATIKARMRDGLIRLRDCLGVTGR</sequence>
<dbReference type="NCBIfam" id="NF007228">
    <property type="entry name" value="PRK09646.1"/>
    <property type="match status" value="1"/>
</dbReference>
<dbReference type="InterPro" id="IPR039425">
    <property type="entry name" value="RNA_pol_sigma-70-like"/>
</dbReference>
<dbReference type="InterPro" id="IPR013325">
    <property type="entry name" value="RNA_pol_sigma_r2"/>
</dbReference>
<proteinExistence type="inferred from homology"/>
<evidence type="ECO:0000256" key="2">
    <source>
        <dbReference type="ARBA" id="ARBA00023015"/>
    </source>
</evidence>
<feature type="domain" description="RNA polymerase sigma factor 70 region 4 type 2" evidence="6">
    <location>
        <begin position="138"/>
        <end position="189"/>
    </location>
</feature>
<dbReference type="SUPFAM" id="SSF88659">
    <property type="entry name" value="Sigma3 and sigma4 domains of RNA polymerase sigma factors"/>
    <property type="match status" value="1"/>
</dbReference>
<accession>A0A4R7T5V1</accession>
<evidence type="ECO:0000259" key="5">
    <source>
        <dbReference type="Pfam" id="PF04542"/>
    </source>
</evidence>